<sequence length="130" mass="15368">MEADGHHVINKDTEKIIEKKKNSEQEIELGEASKQAKINKQIMETAKNDSQQMELEEVSEKEKSNKISKRPTYSAVLTSKDIRKFRDNESKWKTKMKKIRKKMYNAIIKVKQQILMQVWNRDVILESFKV</sequence>
<dbReference type="EMBL" id="QKWP01000871">
    <property type="protein sequence ID" value="RIB14029.1"/>
    <property type="molecule type" value="Genomic_DNA"/>
</dbReference>
<protein>
    <submittedName>
        <fullName evidence="2">Uncharacterized protein</fullName>
    </submittedName>
</protein>
<dbReference type="Proteomes" id="UP000266673">
    <property type="component" value="Unassembled WGS sequence"/>
</dbReference>
<comment type="caution">
    <text evidence="2">The sequence shown here is derived from an EMBL/GenBank/DDBJ whole genome shotgun (WGS) entry which is preliminary data.</text>
</comment>
<gene>
    <name evidence="2" type="ORF">C2G38_2196314</name>
</gene>
<accession>A0A397UZ45</accession>
<evidence type="ECO:0000313" key="2">
    <source>
        <dbReference type="EMBL" id="RIB14029.1"/>
    </source>
</evidence>
<proteinExistence type="predicted"/>
<feature type="region of interest" description="Disordered" evidence="1">
    <location>
        <begin position="1"/>
        <end position="23"/>
    </location>
</feature>
<dbReference type="AlphaFoldDB" id="A0A397UZ45"/>
<evidence type="ECO:0000256" key="1">
    <source>
        <dbReference type="SAM" id="MobiDB-lite"/>
    </source>
</evidence>
<name>A0A397UZ45_9GLOM</name>
<organism evidence="2 3">
    <name type="scientific">Gigaspora rosea</name>
    <dbReference type="NCBI Taxonomy" id="44941"/>
    <lineage>
        <taxon>Eukaryota</taxon>
        <taxon>Fungi</taxon>
        <taxon>Fungi incertae sedis</taxon>
        <taxon>Mucoromycota</taxon>
        <taxon>Glomeromycotina</taxon>
        <taxon>Glomeromycetes</taxon>
        <taxon>Diversisporales</taxon>
        <taxon>Gigasporaceae</taxon>
        <taxon>Gigaspora</taxon>
    </lineage>
</organism>
<reference evidence="2 3" key="1">
    <citation type="submission" date="2018-06" db="EMBL/GenBank/DDBJ databases">
        <title>Comparative genomics reveals the genomic features of Rhizophagus irregularis, R. cerebriforme, R. diaphanum and Gigaspora rosea, and their symbiotic lifestyle signature.</title>
        <authorList>
            <person name="Morin E."/>
            <person name="San Clemente H."/>
            <person name="Chen E.C.H."/>
            <person name="De La Providencia I."/>
            <person name="Hainaut M."/>
            <person name="Kuo A."/>
            <person name="Kohler A."/>
            <person name="Murat C."/>
            <person name="Tang N."/>
            <person name="Roy S."/>
            <person name="Loubradou J."/>
            <person name="Henrissat B."/>
            <person name="Grigoriev I.V."/>
            <person name="Corradi N."/>
            <person name="Roux C."/>
            <person name="Martin F.M."/>
        </authorList>
    </citation>
    <scope>NUCLEOTIDE SEQUENCE [LARGE SCALE GENOMIC DNA]</scope>
    <source>
        <strain evidence="2 3">DAOM 194757</strain>
    </source>
</reference>
<evidence type="ECO:0000313" key="3">
    <source>
        <dbReference type="Proteomes" id="UP000266673"/>
    </source>
</evidence>
<keyword evidence="3" id="KW-1185">Reference proteome</keyword>